<dbReference type="GO" id="GO:0047307">
    <property type="term" value="F:diaminobutyrate-pyruvate transaminase activity"/>
    <property type="evidence" value="ECO:0007669"/>
    <property type="project" value="InterPro"/>
</dbReference>
<dbReference type="Pfam" id="PF00202">
    <property type="entry name" value="Aminotran_3"/>
    <property type="match status" value="1"/>
</dbReference>
<evidence type="ECO:0000256" key="4">
    <source>
        <dbReference type="ARBA" id="ARBA00022679"/>
    </source>
</evidence>
<evidence type="ECO:0000256" key="2">
    <source>
        <dbReference type="ARBA" id="ARBA00008954"/>
    </source>
</evidence>
<dbReference type="InterPro" id="IPR012773">
    <property type="entry name" value="Ectoine_EctB"/>
</dbReference>
<keyword evidence="3 7" id="KW-0032">Aminotransferase</keyword>
<keyword evidence="5 6" id="KW-0663">Pyridoxal phosphate</keyword>
<dbReference type="Gene3D" id="3.40.640.10">
    <property type="entry name" value="Type I PLP-dependent aspartate aminotransferase-like (Major domain)"/>
    <property type="match status" value="1"/>
</dbReference>
<dbReference type="InterPro" id="IPR049704">
    <property type="entry name" value="Aminotrans_3_PPA_site"/>
</dbReference>
<dbReference type="PANTHER" id="PTHR43552">
    <property type="entry name" value="DIAMINOBUTYRATE--2-OXOGLUTARATE AMINOTRANSFERASE"/>
    <property type="match status" value="1"/>
</dbReference>
<dbReference type="GO" id="GO:0045303">
    <property type="term" value="F:diaminobutyrate-2-oxoglutarate transaminase activity"/>
    <property type="evidence" value="ECO:0007669"/>
    <property type="project" value="UniProtKB-EC"/>
</dbReference>
<dbReference type="Gene3D" id="3.90.1150.10">
    <property type="entry name" value="Aspartate Aminotransferase, domain 1"/>
    <property type="match status" value="1"/>
</dbReference>
<dbReference type="InterPro" id="IPR015424">
    <property type="entry name" value="PyrdxlP-dep_Trfase"/>
</dbReference>
<evidence type="ECO:0000256" key="1">
    <source>
        <dbReference type="ARBA" id="ARBA00001933"/>
    </source>
</evidence>
<comment type="function">
    <text evidence="7">Catalyzes reversively the conversion of L-aspartate beta-semialdehyde (ASA) to L-2,4-diaminobutyrate (DABA) by transamination with L-glutamate.</text>
</comment>
<comment type="cofactor">
    <cofactor evidence="1 7">
        <name>pyridoxal 5'-phosphate</name>
        <dbReference type="ChEBI" id="CHEBI:597326"/>
    </cofactor>
</comment>
<dbReference type="NCBIfam" id="TIGR02407">
    <property type="entry name" value="ectoine_ectB"/>
    <property type="match status" value="1"/>
</dbReference>
<dbReference type="PIRSF" id="PIRSF000521">
    <property type="entry name" value="Transaminase_4ab_Lys_Orn"/>
    <property type="match status" value="1"/>
</dbReference>
<dbReference type="PANTHER" id="PTHR43552:SF2">
    <property type="entry name" value="DIAMINOBUTYRATE--2-OXOGLUTARATE TRANSAMINASE"/>
    <property type="match status" value="1"/>
</dbReference>
<evidence type="ECO:0000313" key="9">
    <source>
        <dbReference type="Proteomes" id="UP000594464"/>
    </source>
</evidence>
<proteinExistence type="inferred from homology"/>
<sequence>MNIFEDIESEVRSYCRAFPTTFEKAKGCYMFDQEGNRYLDFFAGAGALNYGHNPTAMKARLLEYLMEDNVTHGLDMSTVAKGVFLQKFKDTILTPRNMSYKVQFPGPTGTNAVESALKLARKVTGREKMLFFTQAFHGMTLGSLSISGNQFKREGAGLPLTNTICMPYDGYFGDEVDTIEYMDRMLESSGSGVDLPAAAIVETVQAEGGINVASAEWLEKLQALCKKYNMLFIVDDIQAGCGRTGTFFSFEKMNIQPDIICLSKSISGYGLPMALCLIKPEHDIWEPGEHNGTFRGNNLAFVTATEALKYWENDDFSNEILRKGAIIQEYLNDLKDAYPDEIREIRGRGFIYGIVFNVEGNGPLLSKACFENNLLAETSGADSDVFKLLPPLVISEEELRKGLNILGECIGITQGKALA</sequence>
<dbReference type="PROSITE" id="PS00600">
    <property type="entry name" value="AA_TRANSFER_CLASS_3"/>
    <property type="match status" value="1"/>
</dbReference>
<dbReference type="AlphaFoldDB" id="A0A7T0G2I1"/>
<evidence type="ECO:0000256" key="5">
    <source>
        <dbReference type="ARBA" id="ARBA00022898"/>
    </source>
</evidence>
<dbReference type="CDD" id="cd00610">
    <property type="entry name" value="OAT_like"/>
    <property type="match status" value="1"/>
</dbReference>
<dbReference type="NCBIfam" id="TIGR00709">
    <property type="entry name" value="dat"/>
    <property type="match status" value="1"/>
</dbReference>
<dbReference type="EC" id="2.6.1.76" evidence="7"/>
<dbReference type="KEGG" id="nva:G3M78_02745"/>
<dbReference type="UniPathway" id="UPA00067">
    <property type="reaction ID" value="UER00121"/>
</dbReference>
<dbReference type="EMBL" id="CP048620">
    <property type="protein sequence ID" value="QPJ64370.1"/>
    <property type="molecule type" value="Genomic_DNA"/>
</dbReference>
<dbReference type="Proteomes" id="UP000594464">
    <property type="component" value="Chromosome"/>
</dbReference>
<dbReference type="GO" id="GO:0019491">
    <property type="term" value="P:ectoine biosynthetic process"/>
    <property type="evidence" value="ECO:0007669"/>
    <property type="project" value="UniProtKB-UniPathway"/>
</dbReference>
<dbReference type="InterPro" id="IPR005814">
    <property type="entry name" value="Aminotrans_3"/>
</dbReference>
<comment type="catalytic activity">
    <reaction evidence="7">
        <text>L-2,4-diaminobutanoate + 2-oxoglutarate = L-aspartate 4-semialdehyde + L-glutamate</text>
        <dbReference type="Rhea" id="RHEA:11160"/>
        <dbReference type="ChEBI" id="CHEBI:16810"/>
        <dbReference type="ChEBI" id="CHEBI:29985"/>
        <dbReference type="ChEBI" id="CHEBI:58761"/>
        <dbReference type="ChEBI" id="CHEBI:537519"/>
        <dbReference type="EC" id="2.6.1.76"/>
    </reaction>
</comment>
<evidence type="ECO:0000256" key="7">
    <source>
        <dbReference type="RuleBase" id="RU365034"/>
    </source>
</evidence>
<dbReference type="NCBIfam" id="NF006733">
    <property type="entry name" value="PRK09264.1"/>
    <property type="match status" value="1"/>
</dbReference>
<reference evidence="9" key="1">
    <citation type="submission" date="2020-02" db="EMBL/GenBank/DDBJ databases">
        <title>Genomic and physiological characterization of two novel Nitrospinaceae genera.</title>
        <authorList>
            <person name="Mueller A.J."/>
            <person name="Jung M.-Y."/>
            <person name="Strachan C.R."/>
            <person name="Herbold C.W."/>
            <person name="Kirkegaard R.H."/>
            <person name="Daims H."/>
        </authorList>
    </citation>
    <scope>NUCLEOTIDE SEQUENCE [LARGE SCALE GENOMIC DNA]</scope>
</reference>
<comment type="pathway">
    <text evidence="7">Amine and polyamine biosynthesis; ectoine biosynthesis; L-ectoine from L-aspartate 4-semialdehyde: step 1/3.</text>
</comment>
<name>A0A7T0G2I1_9BACT</name>
<dbReference type="InterPro" id="IPR004637">
    <property type="entry name" value="Dat"/>
</dbReference>
<evidence type="ECO:0000256" key="3">
    <source>
        <dbReference type="ARBA" id="ARBA00022576"/>
    </source>
</evidence>
<evidence type="ECO:0000313" key="8">
    <source>
        <dbReference type="EMBL" id="QPJ64370.1"/>
    </source>
</evidence>
<comment type="similarity">
    <text evidence="2 6">Belongs to the class-III pyridoxal-phosphate-dependent aminotransferase family.</text>
</comment>
<accession>A0A7T0G2I1</accession>
<dbReference type="SUPFAM" id="SSF53383">
    <property type="entry name" value="PLP-dependent transferases"/>
    <property type="match status" value="1"/>
</dbReference>
<dbReference type="InterPro" id="IPR015422">
    <property type="entry name" value="PyrdxlP-dep_Trfase_small"/>
</dbReference>
<evidence type="ECO:0000256" key="6">
    <source>
        <dbReference type="RuleBase" id="RU003560"/>
    </source>
</evidence>
<keyword evidence="4 7" id="KW-0808">Transferase</keyword>
<dbReference type="InterPro" id="IPR015421">
    <property type="entry name" value="PyrdxlP-dep_Trfase_major"/>
</dbReference>
<gene>
    <name evidence="8" type="primary">ectB</name>
    <name evidence="8" type="ORF">G3M78_02745</name>
</gene>
<protein>
    <recommendedName>
        <fullName evidence="7">Diaminobutyrate--2-oxoglutarate transaminase</fullName>
        <ecNumber evidence="7">2.6.1.76</ecNumber>
    </recommendedName>
    <alternativeName>
        <fullName evidence="7">DABA aminotransferase</fullName>
    </alternativeName>
</protein>
<dbReference type="GO" id="GO:0030170">
    <property type="term" value="F:pyridoxal phosphate binding"/>
    <property type="evidence" value="ECO:0007669"/>
    <property type="project" value="InterPro"/>
</dbReference>
<organism evidence="8 9">
    <name type="scientific">Candidatus Nitrohelix vancouverensis</name>
    <dbReference type="NCBI Taxonomy" id="2705534"/>
    <lineage>
        <taxon>Bacteria</taxon>
        <taxon>Pseudomonadati</taxon>
        <taxon>Nitrospinota/Tectimicrobiota group</taxon>
        <taxon>Nitrospinota</taxon>
        <taxon>Nitrospinia</taxon>
        <taxon>Nitrospinales</taxon>
        <taxon>Nitrospinaceae</taxon>
        <taxon>Candidatus Nitrohelix</taxon>
    </lineage>
</organism>